<feature type="compositionally biased region" description="Low complexity" evidence="1">
    <location>
        <begin position="176"/>
        <end position="186"/>
    </location>
</feature>
<accession>A0A165X3U5</accession>
<dbReference type="EMBL" id="KV417729">
    <property type="protein sequence ID" value="KZP08170.1"/>
    <property type="molecule type" value="Genomic_DNA"/>
</dbReference>
<evidence type="ECO:0000313" key="2">
    <source>
        <dbReference type="EMBL" id="KZP08170.1"/>
    </source>
</evidence>
<protein>
    <submittedName>
        <fullName evidence="2">Uncharacterized protein</fullName>
    </submittedName>
</protein>
<reference evidence="2 3" key="1">
    <citation type="journal article" date="2016" name="Mol. Biol. Evol.">
        <title>Comparative Genomics of Early-Diverging Mushroom-Forming Fungi Provides Insights into the Origins of Lignocellulose Decay Capabilities.</title>
        <authorList>
            <person name="Nagy L.G."/>
            <person name="Riley R."/>
            <person name="Tritt A."/>
            <person name="Adam C."/>
            <person name="Daum C."/>
            <person name="Floudas D."/>
            <person name="Sun H."/>
            <person name="Yadav J.S."/>
            <person name="Pangilinan J."/>
            <person name="Larsson K.H."/>
            <person name="Matsuura K."/>
            <person name="Barry K."/>
            <person name="Labutti K."/>
            <person name="Kuo R."/>
            <person name="Ohm R.A."/>
            <person name="Bhattacharya S.S."/>
            <person name="Shirouzu T."/>
            <person name="Yoshinaga Y."/>
            <person name="Martin F.M."/>
            <person name="Grigoriev I.V."/>
            <person name="Hibbett D.S."/>
        </authorList>
    </citation>
    <scope>NUCLEOTIDE SEQUENCE [LARGE SCALE GENOMIC DNA]</scope>
    <source>
        <strain evidence="2 3">CBS 109695</strain>
    </source>
</reference>
<dbReference type="AlphaFoldDB" id="A0A165X3U5"/>
<feature type="region of interest" description="Disordered" evidence="1">
    <location>
        <begin position="123"/>
        <end position="252"/>
    </location>
</feature>
<proteinExistence type="predicted"/>
<feature type="compositionally biased region" description="Polar residues" evidence="1">
    <location>
        <begin position="36"/>
        <end position="48"/>
    </location>
</feature>
<dbReference type="OrthoDB" id="10641893at2759"/>
<keyword evidence="3" id="KW-1185">Reference proteome</keyword>
<evidence type="ECO:0000313" key="3">
    <source>
        <dbReference type="Proteomes" id="UP000076532"/>
    </source>
</evidence>
<organism evidence="2 3">
    <name type="scientific">Athelia psychrophila</name>
    <dbReference type="NCBI Taxonomy" id="1759441"/>
    <lineage>
        <taxon>Eukaryota</taxon>
        <taxon>Fungi</taxon>
        <taxon>Dikarya</taxon>
        <taxon>Basidiomycota</taxon>
        <taxon>Agaricomycotina</taxon>
        <taxon>Agaricomycetes</taxon>
        <taxon>Agaricomycetidae</taxon>
        <taxon>Atheliales</taxon>
        <taxon>Atheliaceae</taxon>
        <taxon>Athelia</taxon>
    </lineage>
</organism>
<name>A0A165X3U5_9AGAM</name>
<evidence type="ECO:0000256" key="1">
    <source>
        <dbReference type="SAM" id="MobiDB-lite"/>
    </source>
</evidence>
<dbReference type="Proteomes" id="UP000076532">
    <property type="component" value="Unassembled WGS sequence"/>
</dbReference>
<sequence>MPSTSRWNSKSDWSTDSVSTLYRWTERMLVNGVEQTGTLLGSEHSTSDGPIPRALASRPSLRLSSKSTHTPPVPPHSNLFTSMPGTIIEPGACSPTTSVFSVPSSTYTTAGRNSIATYMSTSHVPLRGGGIGIAPPTQPTQRERRRLRKKSRPPASSLYSNVFELTESPGHRDSRSPSPSTHHTSSAQDTSPELSLHPEAPTPPSAPTAKVSSRIGLVRRWGRGKRENAVAERSQPVNDVAGVQHAPPPNSHRSWFFSLWRS</sequence>
<gene>
    <name evidence="2" type="ORF">FIBSPDRAFT_269438</name>
</gene>
<feature type="compositionally biased region" description="Low complexity" evidence="1">
    <location>
        <begin position="52"/>
        <end position="65"/>
    </location>
</feature>
<feature type="region of interest" description="Disordered" evidence="1">
    <location>
        <begin position="36"/>
        <end position="77"/>
    </location>
</feature>
<dbReference type="STRING" id="436010.A0A165X3U5"/>
<feature type="compositionally biased region" description="Basic residues" evidence="1">
    <location>
        <begin position="143"/>
        <end position="152"/>
    </location>
</feature>